<dbReference type="InterPro" id="IPR002110">
    <property type="entry name" value="Ankyrin_rpt"/>
</dbReference>
<dbReference type="SUPFAM" id="SSF48403">
    <property type="entry name" value="Ankyrin repeat"/>
    <property type="match status" value="1"/>
</dbReference>
<keyword evidence="2" id="KW-1185">Reference proteome</keyword>
<dbReference type="InterPro" id="IPR036770">
    <property type="entry name" value="Ankyrin_rpt-contain_sf"/>
</dbReference>
<reference evidence="1" key="1">
    <citation type="submission" date="2022-11" db="EMBL/GenBank/DDBJ databases">
        <authorList>
            <person name="Morgan W.R."/>
            <person name="Tartar A."/>
        </authorList>
    </citation>
    <scope>NUCLEOTIDE SEQUENCE</scope>
    <source>
        <strain evidence="1">ARSEF 373</strain>
    </source>
</reference>
<protein>
    <recommendedName>
        <fullName evidence="3">Ankyrin repeat protein</fullName>
    </recommendedName>
</protein>
<proteinExistence type="predicted"/>
<dbReference type="Gene3D" id="1.25.40.20">
    <property type="entry name" value="Ankyrin repeat-containing domain"/>
    <property type="match status" value="1"/>
</dbReference>
<dbReference type="AlphaFoldDB" id="A0AAV2Z059"/>
<dbReference type="Pfam" id="PF13637">
    <property type="entry name" value="Ank_4"/>
    <property type="match status" value="1"/>
</dbReference>
<organism evidence="1 2">
    <name type="scientific">Lagenidium giganteum</name>
    <dbReference type="NCBI Taxonomy" id="4803"/>
    <lineage>
        <taxon>Eukaryota</taxon>
        <taxon>Sar</taxon>
        <taxon>Stramenopiles</taxon>
        <taxon>Oomycota</taxon>
        <taxon>Peronosporomycetes</taxon>
        <taxon>Pythiales</taxon>
        <taxon>Pythiaceae</taxon>
    </lineage>
</organism>
<comment type="caution">
    <text evidence="1">The sequence shown here is derived from an EMBL/GenBank/DDBJ whole genome shotgun (WGS) entry which is preliminary data.</text>
</comment>
<reference evidence="1" key="2">
    <citation type="journal article" date="2023" name="Microbiol Resour">
        <title>Decontamination and Annotation of the Draft Genome Sequence of the Oomycete Lagenidium giganteum ARSEF 373.</title>
        <authorList>
            <person name="Morgan W.R."/>
            <person name="Tartar A."/>
        </authorList>
    </citation>
    <scope>NUCLEOTIDE SEQUENCE</scope>
    <source>
        <strain evidence="1">ARSEF 373</strain>
    </source>
</reference>
<dbReference type="PANTHER" id="PTHR46586:SF3">
    <property type="entry name" value="ANKYRIN REPEAT-CONTAINING PROTEIN"/>
    <property type="match status" value="1"/>
</dbReference>
<dbReference type="InterPro" id="IPR052050">
    <property type="entry name" value="SecEffector_AnkRepeat"/>
</dbReference>
<gene>
    <name evidence="1" type="ORF">N0F65_003999</name>
</gene>
<sequence>MTTVLRSVEVVCRNANIQHLAHIVERINDYLDNLDAWFDHSERACKRGYVRLLRRLEARERARHDPFEYSHKRLVYYFDRCMCLAAEHGHLDVIEWIDQYRGGISKNVIRVAAATGQVEILEWLSCCRAAKDDTTELAMDEAASRGQLEAVRWLHENRTEGCTENAMKRAAAHGHVDVLQFLHDHRTEGCTQEALEAAVAQDQLAAVQRLCSHRHEVHVTEVAIERARANGHVDVVAFLETQLGLVQGARSSSPS</sequence>
<evidence type="ECO:0000313" key="1">
    <source>
        <dbReference type="EMBL" id="DAZ98783.1"/>
    </source>
</evidence>
<name>A0AAV2Z059_9STRA</name>
<accession>A0AAV2Z059</accession>
<dbReference type="Proteomes" id="UP001146120">
    <property type="component" value="Unassembled WGS sequence"/>
</dbReference>
<evidence type="ECO:0008006" key="3">
    <source>
        <dbReference type="Google" id="ProtNLM"/>
    </source>
</evidence>
<dbReference type="EMBL" id="DAKRPA010000097">
    <property type="protein sequence ID" value="DAZ98783.1"/>
    <property type="molecule type" value="Genomic_DNA"/>
</dbReference>
<dbReference type="PANTHER" id="PTHR46586">
    <property type="entry name" value="ANKYRIN REPEAT-CONTAINING PROTEIN"/>
    <property type="match status" value="1"/>
</dbReference>
<evidence type="ECO:0000313" key="2">
    <source>
        <dbReference type="Proteomes" id="UP001146120"/>
    </source>
</evidence>